<keyword evidence="6" id="KW-0472">Membrane</keyword>
<dbReference type="EMBL" id="CAICTM010000162">
    <property type="protein sequence ID" value="CAB9503354.1"/>
    <property type="molecule type" value="Genomic_DNA"/>
</dbReference>
<dbReference type="SUPFAM" id="SSF53335">
    <property type="entry name" value="S-adenosyl-L-methionine-dependent methyltransferases"/>
    <property type="match status" value="1"/>
</dbReference>
<evidence type="ECO:0000256" key="4">
    <source>
        <dbReference type="ARBA" id="ARBA00022691"/>
    </source>
</evidence>
<keyword evidence="4" id="KW-0949">S-adenosyl-L-methionine</keyword>
<organism evidence="7 8">
    <name type="scientific">Seminavis robusta</name>
    <dbReference type="NCBI Taxonomy" id="568900"/>
    <lineage>
        <taxon>Eukaryota</taxon>
        <taxon>Sar</taxon>
        <taxon>Stramenopiles</taxon>
        <taxon>Ochrophyta</taxon>
        <taxon>Bacillariophyta</taxon>
        <taxon>Bacillariophyceae</taxon>
        <taxon>Bacillariophycidae</taxon>
        <taxon>Naviculales</taxon>
        <taxon>Naviculaceae</taxon>
        <taxon>Seminavis</taxon>
    </lineage>
</organism>
<comment type="caution">
    <text evidence="7">The sequence shown here is derived from an EMBL/GenBank/DDBJ whole genome shotgun (WGS) entry which is preliminary data.</text>
</comment>
<dbReference type="AlphaFoldDB" id="A0A9N8DMC0"/>
<evidence type="ECO:0000256" key="2">
    <source>
        <dbReference type="ARBA" id="ARBA00022603"/>
    </source>
</evidence>
<dbReference type="InterPro" id="IPR029063">
    <property type="entry name" value="SAM-dependent_MTases_sf"/>
</dbReference>
<reference evidence="7" key="1">
    <citation type="submission" date="2020-06" db="EMBL/GenBank/DDBJ databases">
        <authorList>
            <consortium name="Plant Systems Biology data submission"/>
        </authorList>
    </citation>
    <scope>NUCLEOTIDE SEQUENCE</scope>
    <source>
        <strain evidence="7">D6</strain>
    </source>
</reference>
<dbReference type="PANTHER" id="PTHR13610:SF9">
    <property type="entry name" value="FI06469P"/>
    <property type="match status" value="1"/>
</dbReference>
<feature type="region of interest" description="Disordered" evidence="5">
    <location>
        <begin position="279"/>
        <end position="299"/>
    </location>
</feature>
<protein>
    <submittedName>
        <fullName evidence="7">Inherit from biNOG: Family with sequence similarity 173, member B</fullName>
    </submittedName>
</protein>
<dbReference type="PANTHER" id="PTHR13610">
    <property type="entry name" value="METHYLTRANSFERASE DOMAIN-CONTAINING PROTEIN"/>
    <property type="match status" value="1"/>
</dbReference>
<feature type="transmembrane region" description="Helical" evidence="6">
    <location>
        <begin position="55"/>
        <end position="77"/>
    </location>
</feature>
<keyword evidence="2" id="KW-0489">Methyltransferase</keyword>
<dbReference type="Proteomes" id="UP001153069">
    <property type="component" value="Unassembled WGS sequence"/>
</dbReference>
<gene>
    <name evidence="7" type="ORF">SEMRO_163_G073180.1</name>
</gene>
<accession>A0A9N8DMC0</accession>
<evidence type="ECO:0000313" key="7">
    <source>
        <dbReference type="EMBL" id="CAB9503354.1"/>
    </source>
</evidence>
<comment type="similarity">
    <text evidence="1">Belongs to the ANT/ATPSC lysine N-methyltransferase family.</text>
</comment>
<dbReference type="GO" id="GO:0032259">
    <property type="term" value="P:methylation"/>
    <property type="evidence" value="ECO:0007669"/>
    <property type="project" value="UniProtKB-KW"/>
</dbReference>
<evidence type="ECO:0000256" key="6">
    <source>
        <dbReference type="SAM" id="Phobius"/>
    </source>
</evidence>
<dbReference type="Gene3D" id="3.40.50.150">
    <property type="entry name" value="Vaccinia Virus protein VP39"/>
    <property type="match status" value="1"/>
</dbReference>
<dbReference type="InterPro" id="IPR026170">
    <property type="entry name" value="FAM173A/B"/>
</dbReference>
<evidence type="ECO:0000256" key="5">
    <source>
        <dbReference type="SAM" id="MobiDB-lite"/>
    </source>
</evidence>
<keyword evidence="3" id="KW-0808">Transferase</keyword>
<dbReference type="GO" id="GO:0016279">
    <property type="term" value="F:protein-lysine N-methyltransferase activity"/>
    <property type="evidence" value="ECO:0007669"/>
    <property type="project" value="InterPro"/>
</dbReference>
<feature type="compositionally biased region" description="Basic and acidic residues" evidence="5">
    <location>
        <begin position="1"/>
        <end position="23"/>
    </location>
</feature>
<feature type="region of interest" description="Disordered" evidence="5">
    <location>
        <begin position="1"/>
        <end position="29"/>
    </location>
</feature>
<proteinExistence type="inferred from homology"/>
<keyword evidence="6" id="KW-1133">Transmembrane helix</keyword>
<evidence type="ECO:0000256" key="1">
    <source>
        <dbReference type="ARBA" id="ARBA00010633"/>
    </source>
</evidence>
<keyword evidence="8" id="KW-1185">Reference proteome</keyword>
<evidence type="ECO:0000313" key="8">
    <source>
        <dbReference type="Proteomes" id="UP001153069"/>
    </source>
</evidence>
<feature type="compositionally biased region" description="Basic and acidic residues" evidence="5">
    <location>
        <begin position="234"/>
        <end position="243"/>
    </location>
</feature>
<evidence type="ECO:0000256" key="3">
    <source>
        <dbReference type="ARBA" id="ARBA00022679"/>
    </source>
</evidence>
<dbReference type="GO" id="GO:0005739">
    <property type="term" value="C:mitochondrion"/>
    <property type="evidence" value="ECO:0007669"/>
    <property type="project" value="TreeGrafter"/>
</dbReference>
<name>A0A9N8DMC0_9STRA</name>
<keyword evidence="6" id="KW-0812">Transmembrane</keyword>
<feature type="region of interest" description="Disordered" evidence="5">
    <location>
        <begin position="231"/>
        <end position="257"/>
    </location>
</feature>
<sequence length="299" mass="33553">MGPRRGVDDHHAPIHHSSAKDMPSENDLALKYPDHGSFHHLATASSSSTNANSPWLGLAIAGTTIVGTLVLTAPFVLQYIRSPLPYMATPKDKVKRALDYVANRRPRLTPTRKRHFVDMGSGDGEAVYQALQQKKQETMLYDSATGIELNSTLWGLAHARRILFWTRAERIRSSFLLQDMFAFHLQHADTVMIFGVKPLMEPISQKLAAELQDGTLVLAYRFPIPLAANEDSEEKDHVGHLEKSTSTTTTTSIDEKSRQARLLTADLVYEEEEMRVYEVKTATEDSSDFPHPKESVEQR</sequence>
<dbReference type="OrthoDB" id="192798at2759"/>
<dbReference type="GO" id="GO:1905706">
    <property type="term" value="P:regulation of mitochondrial ATP synthesis coupled proton transport"/>
    <property type="evidence" value="ECO:0007669"/>
    <property type="project" value="TreeGrafter"/>
</dbReference>